<proteinExistence type="predicted"/>
<gene>
    <name evidence="1" type="ORF">E7746_10845</name>
</gene>
<name>A0A4P7VQ66_9BACT</name>
<dbReference type="OrthoDB" id="9803207at2"/>
<evidence type="ECO:0000313" key="2">
    <source>
        <dbReference type="Proteomes" id="UP000297031"/>
    </source>
</evidence>
<accession>A0A4P7VQ66</accession>
<organism evidence="1 2">
    <name type="scientific">Muribaculum gordoncarteri</name>
    <dbReference type="NCBI Taxonomy" id="2530390"/>
    <lineage>
        <taxon>Bacteria</taxon>
        <taxon>Pseudomonadati</taxon>
        <taxon>Bacteroidota</taxon>
        <taxon>Bacteroidia</taxon>
        <taxon>Bacteroidales</taxon>
        <taxon>Muribaculaceae</taxon>
        <taxon>Muribaculum</taxon>
    </lineage>
</organism>
<sequence>MHDKHLYEYAVIRYVPRVEREEFINVGLIMMCKRRRWLRVELWIDERKMAVHDCELTRDELAQQLSAFTLIGEGRSEGGSIALLEAEERFRWLTAVKSACVQTSRPHPGITDNLDATFARLMEELVK</sequence>
<dbReference type="InterPro" id="IPR021398">
    <property type="entry name" value="DUF3037"/>
</dbReference>
<keyword evidence="2" id="KW-1185">Reference proteome</keyword>
<dbReference type="KEGG" id="mgod:E7746_10845"/>
<evidence type="ECO:0000313" key="1">
    <source>
        <dbReference type="EMBL" id="QCD36339.1"/>
    </source>
</evidence>
<protein>
    <submittedName>
        <fullName evidence="1">DUF3037 domain-containing protein</fullName>
    </submittedName>
</protein>
<dbReference type="RefSeq" id="WP_136410791.1">
    <property type="nucleotide sequence ID" value="NZ_CP039393.1"/>
</dbReference>
<dbReference type="EMBL" id="CP039393">
    <property type="protein sequence ID" value="QCD36339.1"/>
    <property type="molecule type" value="Genomic_DNA"/>
</dbReference>
<reference evidence="1 2" key="1">
    <citation type="submission" date="2019-02" db="EMBL/GenBank/DDBJ databases">
        <title>Isolation and identification of novel species under the genus Muribaculum.</title>
        <authorList>
            <person name="Miyake S."/>
            <person name="Ding Y."/>
            <person name="Low A."/>
            <person name="Soh M."/>
            <person name="Seedorf H."/>
        </authorList>
    </citation>
    <scope>NUCLEOTIDE SEQUENCE [LARGE SCALE GENOMIC DNA]</scope>
    <source>
        <strain evidence="1 2">TLL-A4</strain>
    </source>
</reference>
<dbReference type="AlphaFoldDB" id="A0A4P7VQ66"/>
<dbReference type="Pfam" id="PF11236">
    <property type="entry name" value="DUF3037"/>
    <property type="match status" value="1"/>
</dbReference>
<dbReference type="Proteomes" id="UP000297031">
    <property type="component" value="Chromosome"/>
</dbReference>